<keyword evidence="2" id="KW-1185">Reference proteome</keyword>
<organism evidence="1 2">
    <name type="scientific">Ilumatobacter fluminis</name>
    <dbReference type="NCBI Taxonomy" id="467091"/>
    <lineage>
        <taxon>Bacteria</taxon>
        <taxon>Bacillati</taxon>
        <taxon>Actinomycetota</taxon>
        <taxon>Acidimicrobiia</taxon>
        <taxon>Acidimicrobiales</taxon>
        <taxon>Ilumatobacteraceae</taxon>
        <taxon>Ilumatobacter</taxon>
    </lineage>
</organism>
<protein>
    <submittedName>
        <fullName evidence="1">Uncharacterized protein</fullName>
    </submittedName>
</protein>
<comment type="caution">
    <text evidence="1">The sequence shown here is derived from an EMBL/GenBank/DDBJ whole genome shotgun (WGS) entry which is preliminary data.</text>
</comment>
<dbReference type="EMBL" id="SOAU01000001">
    <property type="protein sequence ID" value="TDT15521.1"/>
    <property type="molecule type" value="Genomic_DNA"/>
</dbReference>
<sequence>MLPRRLTASLVACGVALLASCGGGDEIEDAVVRPGITAIEEARSETCAANASVLRQAIDTYTILEGEPPVDEAALVPDYIREATTDWDIVDGEIVAENPACGDVPEVVPLDDIITSSSELPTGEQILASWTDDQIDGVGGLECATELTEILAAAPRFAEEQGVDPAGLPDLVDAGYLGELPELWTVSDTDELVPTDDSPCTPLAG</sequence>
<name>A0A4R7HWV4_9ACTN</name>
<proteinExistence type="predicted"/>
<dbReference type="RefSeq" id="WP_133867963.1">
    <property type="nucleotide sequence ID" value="NZ_SOAU01000001.1"/>
</dbReference>
<gene>
    <name evidence="1" type="ORF">BDK89_1092</name>
</gene>
<dbReference type="AlphaFoldDB" id="A0A4R7HWV4"/>
<evidence type="ECO:0000313" key="2">
    <source>
        <dbReference type="Proteomes" id="UP000294558"/>
    </source>
</evidence>
<dbReference type="PROSITE" id="PS51257">
    <property type="entry name" value="PROKAR_LIPOPROTEIN"/>
    <property type="match status" value="1"/>
</dbReference>
<accession>A0A4R7HWV4</accession>
<evidence type="ECO:0000313" key="1">
    <source>
        <dbReference type="EMBL" id="TDT15521.1"/>
    </source>
</evidence>
<dbReference type="Proteomes" id="UP000294558">
    <property type="component" value="Unassembled WGS sequence"/>
</dbReference>
<reference evidence="1 2" key="1">
    <citation type="submission" date="2019-03" db="EMBL/GenBank/DDBJ databases">
        <title>Sequencing the genomes of 1000 actinobacteria strains.</title>
        <authorList>
            <person name="Klenk H.-P."/>
        </authorList>
    </citation>
    <scope>NUCLEOTIDE SEQUENCE [LARGE SCALE GENOMIC DNA]</scope>
    <source>
        <strain evidence="1 2">DSM 18936</strain>
    </source>
</reference>